<dbReference type="AlphaFoldDB" id="W3WNH2"/>
<keyword evidence="2" id="KW-1185">Reference proteome</keyword>
<sequence>MVLLGRRRSIGSILRKEILDHRKPAAGREPVLCVRERAQRFKSLRAPPCYIVFCDGNEVAVIEKDLNTGKTRFSNDFLVHTNHDVHHLVDAKSEEYAKASFLGHEEWLEESTNRKECFERKWTRHLIRNQWEATAKESSHGIEGGTTTYPVQESTLKRWVSSGTTMADCTHFACIMDPKSGEIRWLRRGPKA</sequence>
<dbReference type="Proteomes" id="UP000030651">
    <property type="component" value="Unassembled WGS sequence"/>
</dbReference>
<evidence type="ECO:0000313" key="2">
    <source>
        <dbReference type="Proteomes" id="UP000030651"/>
    </source>
</evidence>
<dbReference type="HOGENOM" id="CLU_1189827_0_0_1"/>
<name>W3WNH2_PESFW</name>
<dbReference type="EMBL" id="KI912119">
    <property type="protein sequence ID" value="ETS74692.1"/>
    <property type="molecule type" value="Genomic_DNA"/>
</dbReference>
<dbReference type="eggNOG" id="ENOG502QVBG">
    <property type="taxonomic scope" value="Eukaryota"/>
</dbReference>
<accession>W3WNH2</accession>
<gene>
    <name evidence="1" type="ORF">PFICI_13176</name>
</gene>
<dbReference type="RefSeq" id="XP_007839948.1">
    <property type="nucleotide sequence ID" value="XM_007841757.1"/>
</dbReference>
<dbReference type="OrthoDB" id="5273684at2759"/>
<reference evidence="2" key="1">
    <citation type="journal article" date="2015" name="BMC Genomics">
        <title>Genomic and transcriptomic analysis of the endophytic fungus Pestalotiopsis fici reveals its lifestyle and high potential for synthesis of natural products.</title>
        <authorList>
            <person name="Wang X."/>
            <person name="Zhang X."/>
            <person name="Liu L."/>
            <person name="Xiang M."/>
            <person name="Wang W."/>
            <person name="Sun X."/>
            <person name="Che Y."/>
            <person name="Guo L."/>
            <person name="Liu G."/>
            <person name="Guo L."/>
            <person name="Wang C."/>
            <person name="Yin W.B."/>
            <person name="Stadler M."/>
            <person name="Zhang X."/>
            <person name="Liu X."/>
        </authorList>
    </citation>
    <scope>NUCLEOTIDE SEQUENCE [LARGE SCALE GENOMIC DNA]</scope>
    <source>
        <strain evidence="2">W106-1 / CGMCC3.15140</strain>
    </source>
</reference>
<dbReference type="KEGG" id="pfy:PFICI_13176"/>
<dbReference type="Gene3D" id="3.60.60.10">
    <property type="entry name" value="Penicillin V Acylase, Chain A"/>
    <property type="match status" value="1"/>
</dbReference>
<proteinExistence type="predicted"/>
<dbReference type="InParanoid" id="W3WNH2"/>
<dbReference type="GeneID" id="19278189"/>
<protein>
    <submittedName>
        <fullName evidence="1">Uncharacterized protein</fullName>
    </submittedName>
</protein>
<organism evidence="1 2">
    <name type="scientific">Pestalotiopsis fici (strain W106-1 / CGMCC3.15140)</name>
    <dbReference type="NCBI Taxonomy" id="1229662"/>
    <lineage>
        <taxon>Eukaryota</taxon>
        <taxon>Fungi</taxon>
        <taxon>Dikarya</taxon>
        <taxon>Ascomycota</taxon>
        <taxon>Pezizomycotina</taxon>
        <taxon>Sordariomycetes</taxon>
        <taxon>Xylariomycetidae</taxon>
        <taxon>Amphisphaeriales</taxon>
        <taxon>Sporocadaceae</taxon>
        <taxon>Pestalotiopsis</taxon>
    </lineage>
</organism>
<evidence type="ECO:0000313" key="1">
    <source>
        <dbReference type="EMBL" id="ETS74692.1"/>
    </source>
</evidence>
<dbReference type="STRING" id="1229662.W3WNH2"/>